<dbReference type="Gramene" id="TuG1812G0500003639.01.T01">
    <property type="protein sequence ID" value="TuG1812G0500003639.01.T01.cds433510"/>
    <property type="gene ID" value="TuG1812G0500003639.01"/>
</dbReference>
<protein>
    <submittedName>
        <fullName evidence="1">Uncharacterized protein</fullName>
    </submittedName>
</protein>
<accession>A0A8R7QK53</accession>
<organism evidence="1 2">
    <name type="scientific">Triticum urartu</name>
    <name type="common">Red wild einkorn</name>
    <name type="synonym">Crithodium urartu</name>
    <dbReference type="NCBI Taxonomy" id="4572"/>
    <lineage>
        <taxon>Eukaryota</taxon>
        <taxon>Viridiplantae</taxon>
        <taxon>Streptophyta</taxon>
        <taxon>Embryophyta</taxon>
        <taxon>Tracheophyta</taxon>
        <taxon>Spermatophyta</taxon>
        <taxon>Magnoliopsida</taxon>
        <taxon>Liliopsida</taxon>
        <taxon>Poales</taxon>
        <taxon>Poaceae</taxon>
        <taxon>BOP clade</taxon>
        <taxon>Pooideae</taxon>
        <taxon>Triticodae</taxon>
        <taxon>Triticeae</taxon>
        <taxon>Triticinae</taxon>
        <taxon>Triticum</taxon>
    </lineage>
</organism>
<name>A0A8R7QK53_TRIUA</name>
<sequence>MENNKRKTHLYRTKKRRWLPPDFAYSHPS</sequence>
<evidence type="ECO:0000313" key="1">
    <source>
        <dbReference type="EnsemblPlants" id="TuG1812G0500003639.01.T01.cds433510"/>
    </source>
</evidence>
<reference evidence="2" key="1">
    <citation type="journal article" date="2013" name="Nature">
        <title>Draft genome of the wheat A-genome progenitor Triticum urartu.</title>
        <authorList>
            <person name="Ling H.Q."/>
            <person name="Zhao S."/>
            <person name="Liu D."/>
            <person name="Wang J."/>
            <person name="Sun H."/>
            <person name="Zhang C."/>
            <person name="Fan H."/>
            <person name="Li D."/>
            <person name="Dong L."/>
            <person name="Tao Y."/>
            <person name="Gao C."/>
            <person name="Wu H."/>
            <person name="Li Y."/>
            <person name="Cui Y."/>
            <person name="Guo X."/>
            <person name="Zheng S."/>
            <person name="Wang B."/>
            <person name="Yu K."/>
            <person name="Liang Q."/>
            <person name="Yang W."/>
            <person name="Lou X."/>
            <person name="Chen J."/>
            <person name="Feng M."/>
            <person name="Jian J."/>
            <person name="Zhang X."/>
            <person name="Luo G."/>
            <person name="Jiang Y."/>
            <person name="Liu J."/>
            <person name="Wang Z."/>
            <person name="Sha Y."/>
            <person name="Zhang B."/>
            <person name="Wu H."/>
            <person name="Tang D."/>
            <person name="Shen Q."/>
            <person name="Xue P."/>
            <person name="Zou S."/>
            <person name="Wang X."/>
            <person name="Liu X."/>
            <person name="Wang F."/>
            <person name="Yang Y."/>
            <person name="An X."/>
            <person name="Dong Z."/>
            <person name="Zhang K."/>
            <person name="Zhang X."/>
            <person name="Luo M.C."/>
            <person name="Dvorak J."/>
            <person name="Tong Y."/>
            <person name="Wang J."/>
            <person name="Yang H."/>
            <person name="Li Z."/>
            <person name="Wang D."/>
            <person name="Zhang A."/>
            <person name="Wang J."/>
        </authorList>
    </citation>
    <scope>NUCLEOTIDE SEQUENCE</scope>
    <source>
        <strain evidence="2">cv. G1812</strain>
    </source>
</reference>
<reference evidence="1" key="2">
    <citation type="submission" date="2018-03" db="EMBL/GenBank/DDBJ databases">
        <title>The Triticum urartu genome reveals the dynamic nature of wheat genome evolution.</title>
        <authorList>
            <person name="Ling H."/>
            <person name="Ma B."/>
            <person name="Shi X."/>
            <person name="Liu H."/>
            <person name="Dong L."/>
            <person name="Sun H."/>
            <person name="Cao Y."/>
            <person name="Gao Q."/>
            <person name="Zheng S."/>
            <person name="Li Y."/>
            <person name="Yu Y."/>
            <person name="Du H."/>
            <person name="Qi M."/>
            <person name="Li Y."/>
            <person name="Yu H."/>
            <person name="Cui Y."/>
            <person name="Wang N."/>
            <person name="Chen C."/>
            <person name="Wu H."/>
            <person name="Zhao Y."/>
            <person name="Zhang J."/>
            <person name="Li Y."/>
            <person name="Zhou W."/>
            <person name="Zhang B."/>
            <person name="Hu W."/>
            <person name="Eijk M."/>
            <person name="Tang J."/>
            <person name="Witsenboer H."/>
            <person name="Zhao S."/>
            <person name="Li Z."/>
            <person name="Zhang A."/>
            <person name="Wang D."/>
            <person name="Liang C."/>
        </authorList>
    </citation>
    <scope>NUCLEOTIDE SEQUENCE [LARGE SCALE GENOMIC DNA]</scope>
    <source>
        <strain evidence="1">cv. G1812</strain>
    </source>
</reference>
<dbReference type="EnsemblPlants" id="TuG1812G0500003639.01.T01">
    <property type="protein sequence ID" value="TuG1812G0500003639.01.T01.cds433510"/>
    <property type="gene ID" value="TuG1812G0500003639.01"/>
</dbReference>
<reference evidence="1" key="3">
    <citation type="submission" date="2022-06" db="UniProtKB">
        <authorList>
            <consortium name="EnsemblPlants"/>
        </authorList>
    </citation>
    <scope>IDENTIFICATION</scope>
</reference>
<dbReference type="AlphaFoldDB" id="A0A8R7QK53"/>
<keyword evidence="2" id="KW-1185">Reference proteome</keyword>
<evidence type="ECO:0000313" key="2">
    <source>
        <dbReference type="Proteomes" id="UP000015106"/>
    </source>
</evidence>
<proteinExistence type="predicted"/>
<dbReference type="Proteomes" id="UP000015106">
    <property type="component" value="Chromosome 5"/>
</dbReference>